<dbReference type="EMBL" id="UINC01084880">
    <property type="protein sequence ID" value="SVC31924.1"/>
    <property type="molecule type" value="Genomic_DNA"/>
</dbReference>
<protein>
    <submittedName>
        <fullName evidence="1">Uncharacterized protein</fullName>
    </submittedName>
</protein>
<dbReference type="AlphaFoldDB" id="A0A382L4R5"/>
<sequence>MSDKIFFKTHCRSKGVTFQHTEWGIGKSHIVKQVCSTDDYYGIVDMDHDFNSDETSVSKRLVDTRQQCCLYSFVSRRRSDDGRIVDDAVKVIRSLVRIDQKERHELILELRSYSDRFQRFVEERTKARLYRGRLGPGTEGAEERSFTWRDITRPNNDPVSDLISNSLRQGYKDFKRDFEDTLSAVGVRDHDLSEAIMILLQGKFGSNSPNRREVNMQIGKLIEESGNSQMVEHFLEQLGLSSTP</sequence>
<reference evidence="1" key="1">
    <citation type="submission" date="2018-05" db="EMBL/GenBank/DDBJ databases">
        <authorList>
            <person name="Lanie J.A."/>
            <person name="Ng W.-L."/>
            <person name="Kazmierczak K.M."/>
            <person name="Andrzejewski T.M."/>
            <person name="Davidsen T.M."/>
            <person name="Wayne K.J."/>
            <person name="Tettelin H."/>
            <person name="Glass J.I."/>
            <person name="Rusch D."/>
            <person name="Podicherti R."/>
            <person name="Tsui H.-C.T."/>
            <person name="Winkler M.E."/>
        </authorList>
    </citation>
    <scope>NUCLEOTIDE SEQUENCE</scope>
</reference>
<accession>A0A382L4R5</accession>
<gene>
    <name evidence="1" type="ORF">METZ01_LOCUS284778</name>
</gene>
<name>A0A382L4R5_9ZZZZ</name>
<evidence type="ECO:0000313" key="1">
    <source>
        <dbReference type="EMBL" id="SVC31924.1"/>
    </source>
</evidence>
<organism evidence="1">
    <name type="scientific">marine metagenome</name>
    <dbReference type="NCBI Taxonomy" id="408172"/>
    <lineage>
        <taxon>unclassified sequences</taxon>
        <taxon>metagenomes</taxon>
        <taxon>ecological metagenomes</taxon>
    </lineage>
</organism>
<proteinExistence type="predicted"/>